<protein>
    <recommendedName>
        <fullName evidence="2">VQ domain-containing protein</fullName>
    </recommendedName>
</protein>
<dbReference type="EMBL" id="BJWL01000009">
    <property type="protein sequence ID" value="GFY94045.1"/>
    <property type="molecule type" value="Genomic_DNA"/>
</dbReference>
<feature type="compositionally biased region" description="Pro residues" evidence="1">
    <location>
        <begin position="35"/>
        <end position="52"/>
    </location>
</feature>
<dbReference type="PANTHER" id="PTHR33179:SF4">
    <property type="entry name" value="VQ MOTIF-CONTAINING PROTEIN"/>
    <property type="match status" value="1"/>
</dbReference>
<dbReference type="InterPro" id="IPR008889">
    <property type="entry name" value="VQ"/>
</dbReference>
<evidence type="ECO:0000256" key="1">
    <source>
        <dbReference type="SAM" id="MobiDB-lite"/>
    </source>
</evidence>
<feature type="compositionally biased region" description="Polar residues" evidence="1">
    <location>
        <begin position="90"/>
        <end position="108"/>
    </location>
</feature>
<dbReference type="PANTHER" id="PTHR33179">
    <property type="entry name" value="VQ MOTIF-CONTAINING PROTEIN"/>
    <property type="match status" value="1"/>
</dbReference>
<feature type="domain" description="VQ" evidence="2">
    <location>
        <begin position="130"/>
        <end position="157"/>
    </location>
</feature>
<proteinExistence type="predicted"/>
<feature type="region of interest" description="Disordered" evidence="1">
    <location>
        <begin position="1"/>
        <end position="133"/>
    </location>
</feature>
<feature type="compositionally biased region" description="Low complexity" evidence="1">
    <location>
        <begin position="209"/>
        <end position="222"/>
    </location>
</feature>
<accession>A0A7J0F5R1</accession>
<name>A0A7J0F5R1_9ERIC</name>
<gene>
    <name evidence="3" type="ORF">Acr_09g0004910</name>
</gene>
<comment type="caution">
    <text evidence="3">The sequence shown here is derived from an EMBL/GenBank/DDBJ whole genome shotgun (WGS) entry which is preliminary data.</text>
</comment>
<keyword evidence="4" id="KW-1185">Reference proteome</keyword>
<feature type="region of interest" description="Disordered" evidence="1">
    <location>
        <begin position="201"/>
        <end position="222"/>
    </location>
</feature>
<evidence type="ECO:0000259" key="2">
    <source>
        <dbReference type="Pfam" id="PF05678"/>
    </source>
</evidence>
<dbReference type="AlphaFoldDB" id="A0A7J0F5R1"/>
<reference evidence="3 4" key="1">
    <citation type="submission" date="2019-07" db="EMBL/GenBank/DDBJ databases">
        <title>De Novo Assembly of kiwifruit Actinidia rufa.</title>
        <authorList>
            <person name="Sugita-Konishi S."/>
            <person name="Sato K."/>
            <person name="Mori E."/>
            <person name="Abe Y."/>
            <person name="Kisaki G."/>
            <person name="Hamano K."/>
            <person name="Suezawa K."/>
            <person name="Otani M."/>
            <person name="Fukuda T."/>
            <person name="Manabe T."/>
            <person name="Gomi K."/>
            <person name="Tabuchi M."/>
            <person name="Akimitsu K."/>
            <person name="Kataoka I."/>
        </authorList>
    </citation>
    <scope>NUCLEOTIDE SEQUENCE [LARGE SCALE GENOMIC DNA]</scope>
    <source>
        <strain evidence="4">cv. Fuchu</strain>
    </source>
</reference>
<feature type="compositionally biased region" description="Polar residues" evidence="1">
    <location>
        <begin position="22"/>
        <end position="33"/>
    </location>
</feature>
<organism evidence="3 4">
    <name type="scientific">Actinidia rufa</name>
    <dbReference type="NCBI Taxonomy" id="165716"/>
    <lineage>
        <taxon>Eukaryota</taxon>
        <taxon>Viridiplantae</taxon>
        <taxon>Streptophyta</taxon>
        <taxon>Embryophyta</taxon>
        <taxon>Tracheophyta</taxon>
        <taxon>Spermatophyta</taxon>
        <taxon>Magnoliopsida</taxon>
        <taxon>eudicotyledons</taxon>
        <taxon>Gunneridae</taxon>
        <taxon>Pentapetalae</taxon>
        <taxon>asterids</taxon>
        <taxon>Ericales</taxon>
        <taxon>Actinidiaceae</taxon>
        <taxon>Actinidia</taxon>
    </lineage>
</organism>
<dbReference type="InterPro" id="IPR039609">
    <property type="entry name" value="VQ_15/22"/>
</dbReference>
<dbReference type="OrthoDB" id="780193at2759"/>
<evidence type="ECO:0000313" key="4">
    <source>
        <dbReference type="Proteomes" id="UP000585474"/>
    </source>
</evidence>
<feature type="compositionally biased region" description="Basic residues" evidence="1">
    <location>
        <begin position="120"/>
        <end position="129"/>
    </location>
</feature>
<dbReference type="Proteomes" id="UP000585474">
    <property type="component" value="Unassembled WGS sequence"/>
</dbReference>
<dbReference type="Pfam" id="PF05678">
    <property type="entry name" value="VQ"/>
    <property type="match status" value="1"/>
</dbReference>
<evidence type="ECO:0000313" key="3">
    <source>
        <dbReference type="EMBL" id="GFY94045.1"/>
    </source>
</evidence>
<feature type="compositionally biased region" description="Low complexity" evidence="1">
    <location>
        <begin position="1"/>
        <end position="14"/>
    </location>
</feature>
<sequence>MDSCNSGSLQSSSGGEDDYNSRAATESISTFLNPTPQPPPLPPPPPPPPPSMFDPLSNFFTPNLETAWSKALTSGPGPGPGPGPMAQHLVASSLTALPPVTMSTSTTEQVDRMPHLGPRNPKKRSRASRRAPTTVLTTDPTNFRAMVQEFTGIPTPPFASSSPFVRSRLDLFGAPGSTRSQPVDASSQPIPYLLRPFAQKFQPPPPIDPIGSSSNSNLNSNSNDYQMQNQTLTFQSLLSKSAIPLHEFGFGQTLPSGLPNLVASDGTAWPVGVGPIDGDRGQRQLGLVNGGYGYARSTGTTDKLVNYSASSSDYHSEKGPGNVPSRGEGMVESWICSSDL</sequence>